<reference evidence="4" key="1">
    <citation type="journal article" date="2019" name="Int. J. Syst. Evol. Microbiol.">
        <title>The Global Catalogue of Microorganisms (GCM) 10K type strain sequencing project: providing services to taxonomists for standard genome sequencing and annotation.</title>
        <authorList>
            <consortium name="The Broad Institute Genomics Platform"/>
            <consortium name="The Broad Institute Genome Sequencing Center for Infectious Disease"/>
            <person name="Wu L."/>
            <person name="Ma J."/>
        </authorList>
    </citation>
    <scope>NUCLEOTIDE SEQUENCE [LARGE SCALE GENOMIC DNA]</scope>
    <source>
        <strain evidence="4">KCTC 52366</strain>
    </source>
</reference>
<keyword evidence="1" id="KW-0472">Membrane</keyword>
<dbReference type="Pfam" id="PF07811">
    <property type="entry name" value="TadE"/>
    <property type="match status" value="1"/>
</dbReference>
<accession>A0ABV7GXM2</accession>
<name>A0ABV7GXM2_9RHOB</name>
<evidence type="ECO:0000259" key="2">
    <source>
        <dbReference type="Pfam" id="PF07811"/>
    </source>
</evidence>
<sequence length="130" mass="14554">MYERARRFLKREDGSATVEAVLWFPFFIAMFTLVVDASMIFHNQTYVTRVIQDGNRAMSTGYLDSTSDTETFIANRLAGLSESARVATSLRDGVIHTEVSVPAGDLDVIGWFGGLKGFDLVMTAEHYYEL</sequence>
<dbReference type="Proteomes" id="UP001595632">
    <property type="component" value="Unassembled WGS sequence"/>
</dbReference>
<dbReference type="EMBL" id="JBHRTB010000010">
    <property type="protein sequence ID" value="MFC3144725.1"/>
    <property type="molecule type" value="Genomic_DNA"/>
</dbReference>
<protein>
    <submittedName>
        <fullName evidence="3">TadE/TadG family type IV pilus assembly protein</fullName>
    </submittedName>
</protein>
<evidence type="ECO:0000313" key="3">
    <source>
        <dbReference type="EMBL" id="MFC3144725.1"/>
    </source>
</evidence>
<proteinExistence type="predicted"/>
<feature type="transmembrane region" description="Helical" evidence="1">
    <location>
        <begin position="21"/>
        <end position="41"/>
    </location>
</feature>
<keyword evidence="1" id="KW-1133">Transmembrane helix</keyword>
<organism evidence="3 4">
    <name type="scientific">Psychromarinibacter halotolerans</name>
    <dbReference type="NCBI Taxonomy" id="1775175"/>
    <lineage>
        <taxon>Bacteria</taxon>
        <taxon>Pseudomonadati</taxon>
        <taxon>Pseudomonadota</taxon>
        <taxon>Alphaproteobacteria</taxon>
        <taxon>Rhodobacterales</taxon>
        <taxon>Paracoccaceae</taxon>
        <taxon>Psychromarinibacter</taxon>
    </lineage>
</organism>
<dbReference type="InterPro" id="IPR012495">
    <property type="entry name" value="TadE-like_dom"/>
</dbReference>
<comment type="caution">
    <text evidence="3">The sequence shown here is derived from an EMBL/GenBank/DDBJ whole genome shotgun (WGS) entry which is preliminary data.</text>
</comment>
<evidence type="ECO:0000313" key="4">
    <source>
        <dbReference type="Proteomes" id="UP001595632"/>
    </source>
</evidence>
<feature type="domain" description="TadE-like" evidence="2">
    <location>
        <begin position="14"/>
        <end position="54"/>
    </location>
</feature>
<keyword evidence="4" id="KW-1185">Reference proteome</keyword>
<keyword evidence="1" id="KW-0812">Transmembrane</keyword>
<dbReference type="RefSeq" id="WP_275634886.1">
    <property type="nucleotide sequence ID" value="NZ_JARGYD010000013.1"/>
</dbReference>
<gene>
    <name evidence="3" type="ORF">ACFOGP_18525</name>
</gene>
<evidence type="ECO:0000256" key="1">
    <source>
        <dbReference type="SAM" id="Phobius"/>
    </source>
</evidence>